<sequence>MDFSSSPPTSRRLNLDDDDDVVAQSPYFTQPTQVVERPTSRPPPVANSSPKSNVEVPASSPFRPQALQQRGGRLAGLMAPAGTVFRAPARQSLPITKSAPKREFVMISDDELDAPIYAGGDSSDDDEPSRGDIRPSSFQPKEPKTSNITTGSQSRGKSDSKSASASSVTSPEKSYVLQKDWVSLSSSSSQESLESLRPRSPPKPTRRRLVQGRRQRAASPSSSAMKLSQASLPPTQLIDLVSDDDADDGYKQPKASSQRGSSPAEAEEEDSFDERVLNYLNTCDVMQLVAIANVKEDSAKLMVARQPFGDLEEARAVTQKKRGKKSAKVSIGDDIVSAVRSYARALDDIDHIIAVCESQAESLRGTTSKWNIDQTGQLRNDSKSDDGKPMTPMSMEDSSKLVEAPLCQPTLMDGCVMKPFQVYGLNWLHLLYKNKYGGILADDMGLGKTCQVISLMCAIVEDWERNGHKGGVRPWPNVVVVPPSTLANWAAEFKRFAPELNITLYQGSQSVRDEIAYEIREDPSSHHVVLTSYSQLSRNDDISNLRHLRPNVAVFDEGHKMKNPKTKLYKDLLRITAGWRLVLSGTPVQNNIMEMIALLQFVEPSLFEAHFENLEALFNQKVNLTAVSKGALLHSERVARARTILEPFILQRRKEQVLQDLPPKTARVVTCKMDPVQEAIYRGFERRFRKSDSKETSAPVKEGRENDTNNVWIQLRKSAIHPQLFRRFFKDRDVEKIAEVLMKKVSQAELKQPRLDHLTNELKALSDFELHLWCRDYKCIRNYDLPEDSWMDCAKVKALLELIREYRANGDRALVFTRFAKVIEILGECLASEGIEYLSLQGNTDVSARQELINEFNADESIPVFLLTTGSGGTGINLTAANKVIIFDQSDNPQDDIQAENRAHRLGQTRPVEIIRLISEGTVEELVYKACEKKLELANKVTGWSTVEMTSGEMESAIKGELLRQAAATPPNGD</sequence>
<dbReference type="InterPro" id="IPR038718">
    <property type="entry name" value="SNF2-like_sf"/>
</dbReference>
<dbReference type="AlphaFoldDB" id="A0AAN6VK68"/>
<feature type="region of interest" description="Disordered" evidence="4">
    <location>
        <begin position="371"/>
        <end position="395"/>
    </location>
</feature>
<keyword evidence="1" id="KW-0547">Nucleotide-binding</keyword>
<evidence type="ECO:0000259" key="6">
    <source>
        <dbReference type="PROSITE" id="PS51194"/>
    </source>
</evidence>
<dbReference type="SUPFAM" id="SSF52540">
    <property type="entry name" value="P-loop containing nucleoside triphosphate hydrolases"/>
    <property type="match status" value="2"/>
</dbReference>
<feature type="domain" description="Helicase C-terminal" evidence="6">
    <location>
        <begin position="795"/>
        <end position="955"/>
    </location>
</feature>
<organism evidence="7 8">
    <name type="scientific">Chaetomidium leptoderma</name>
    <dbReference type="NCBI Taxonomy" id="669021"/>
    <lineage>
        <taxon>Eukaryota</taxon>
        <taxon>Fungi</taxon>
        <taxon>Dikarya</taxon>
        <taxon>Ascomycota</taxon>
        <taxon>Pezizomycotina</taxon>
        <taxon>Sordariomycetes</taxon>
        <taxon>Sordariomycetidae</taxon>
        <taxon>Sordariales</taxon>
        <taxon>Chaetomiaceae</taxon>
        <taxon>Chaetomidium</taxon>
    </lineage>
</organism>
<keyword evidence="2" id="KW-0378">Hydrolase</keyword>
<gene>
    <name evidence="7" type="ORF">C8A00DRAFT_15661</name>
</gene>
<accession>A0AAN6VK68</accession>
<evidence type="ECO:0000259" key="5">
    <source>
        <dbReference type="PROSITE" id="PS51192"/>
    </source>
</evidence>
<dbReference type="SMART" id="SM00487">
    <property type="entry name" value="DEXDc"/>
    <property type="match status" value="1"/>
</dbReference>
<dbReference type="InterPro" id="IPR001650">
    <property type="entry name" value="Helicase_C-like"/>
</dbReference>
<comment type="caution">
    <text evidence="7">The sequence shown here is derived from an EMBL/GenBank/DDBJ whole genome shotgun (WGS) entry which is preliminary data.</text>
</comment>
<dbReference type="GO" id="GO:0016787">
    <property type="term" value="F:hydrolase activity"/>
    <property type="evidence" value="ECO:0007669"/>
    <property type="project" value="UniProtKB-KW"/>
</dbReference>
<dbReference type="PANTHER" id="PTHR10799">
    <property type="entry name" value="SNF2/RAD54 HELICASE FAMILY"/>
    <property type="match status" value="1"/>
</dbReference>
<dbReference type="InterPro" id="IPR027417">
    <property type="entry name" value="P-loop_NTPase"/>
</dbReference>
<evidence type="ECO:0000256" key="1">
    <source>
        <dbReference type="ARBA" id="ARBA00022741"/>
    </source>
</evidence>
<feature type="compositionally biased region" description="Low complexity" evidence="4">
    <location>
        <begin position="183"/>
        <end position="195"/>
    </location>
</feature>
<dbReference type="Gene3D" id="3.40.50.300">
    <property type="entry name" value="P-loop containing nucleotide triphosphate hydrolases"/>
    <property type="match status" value="2"/>
</dbReference>
<dbReference type="GO" id="GO:0005524">
    <property type="term" value="F:ATP binding"/>
    <property type="evidence" value="ECO:0007669"/>
    <property type="project" value="InterPro"/>
</dbReference>
<reference evidence="7" key="1">
    <citation type="journal article" date="2023" name="Mol. Phylogenet. Evol.">
        <title>Genome-scale phylogeny and comparative genomics of the fungal order Sordariales.</title>
        <authorList>
            <person name="Hensen N."/>
            <person name="Bonometti L."/>
            <person name="Westerberg I."/>
            <person name="Brannstrom I.O."/>
            <person name="Guillou S."/>
            <person name="Cros-Aarteil S."/>
            <person name="Calhoun S."/>
            <person name="Haridas S."/>
            <person name="Kuo A."/>
            <person name="Mondo S."/>
            <person name="Pangilinan J."/>
            <person name="Riley R."/>
            <person name="LaButti K."/>
            <person name="Andreopoulos B."/>
            <person name="Lipzen A."/>
            <person name="Chen C."/>
            <person name="Yan M."/>
            <person name="Daum C."/>
            <person name="Ng V."/>
            <person name="Clum A."/>
            <person name="Steindorff A."/>
            <person name="Ohm R.A."/>
            <person name="Martin F."/>
            <person name="Silar P."/>
            <person name="Natvig D.O."/>
            <person name="Lalanne C."/>
            <person name="Gautier V."/>
            <person name="Ament-Velasquez S.L."/>
            <person name="Kruys A."/>
            <person name="Hutchinson M.I."/>
            <person name="Powell A.J."/>
            <person name="Barry K."/>
            <person name="Miller A.N."/>
            <person name="Grigoriev I.V."/>
            <person name="Debuchy R."/>
            <person name="Gladieux P."/>
            <person name="Hiltunen Thoren M."/>
            <person name="Johannesson H."/>
        </authorList>
    </citation>
    <scope>NUCLEOTIDE SEQUENCE</scope>
    <source>
        <strain evidence="7">CBS 538.74</strain>
    </source>
</reference>
<reference evidence="7" key="2">
    <citation type="submission" date="2023-05" db="EMBL/GenBank/DDBJ databases">
        <authorList>
            <consortium name="Lawrence Berkeley National Laboratory"/>
            <person name="Steindorff A."/>
            <person name="Hensen N."/>
            <person name="Bonometti L."/>
            <person name="Westerberg I."/>
            <person name="Brannstrom I.O."/>
            <person name="Guillou S."/>
            <person name="Cros-Aarteil S."/>
            <person name="Calhoun S."/>
            <person name="Haridas S."/>
            <person name="Kuo A."/>
            <person name="Mondo S."/>
            <person name="Pangilinan J."/>
            <person name="Riley R."/>
            <person name="Labutti K."/>
            <person name="Andreopoulos B."/>
            <person name="Lipzen A."/>
            <person name="Chen C."/>
            <person name="Yanf M."/>
            <person name="Daum C."/>
            <person name="Ng V."/>
            <person name="Clum A."/>
            <person name="Ohm R."/>
            <person name="Martin F."/>
            <person name="Silar P."/>
            <person name="Natvig D."/>
            <person name="Lalanne C."/>
            <person name="Gautier V."/>
            <person name="Ament-Velasquez S.L."/>
            <person name="Kruys A."/>
            <person name="Hutchinson M.I."/>
            <person name="Powell A.J."/>
            <person name="Barry K."/>
            <person name="Miller A.N."/>
            <person name="Grigoriev I.V."/>
            <person name="Debuchy R."/>
            <person name="Gladieux P."/>
            <person name="Thoren M.H."/>
            <person name="Johannesson H."/>
        </authorList>
    </citation>
    <scope>NUCLEOTIDE SEQUENCE</scope>
    <source>
        <strain evidence="7">CBS 538.74</strain>
    </source>
</reference>
<protein>
    <submittedName>
        <fullName evidence="7">SNF2 family N-terminal domain-containing protein</fullName>
    </submittedName>
</protein>
<feature type="compositionally biased region" description="Low complexity" evidence="4">
    <location>
        <begin position="161"/>
        <end position="174"/>
    </location>
</feature>
<feature type="domain" description="Helicase ATP-binding" evidence="5">
    <location>
        <begin position="429"/>
        <end position="605"/>
    </location>
</feature>
<dbReference type="InterPro" id="IPR014001">
    <property type="entry name" value="Helicase_ATP-bd"/>
</dbReference>
<dbReference type="PROSITE" id="PS51192">
    <property type="entry name" value="HELICASE_ATP_BIND_1"/>
    <property type="match status" value="1"/>
</dbReference>
<dbReference type="EMBL" id="MU856952">
    <property type="protein sequence ID" value="KAK4153073.1"/>
    <property type="molecule type" value="Genomic_DNA"/>
</dbReference>
<dbReference type="Pfam" id="PF00176">
    <property type="entry name" value="SNF2-rel_dom"/>
    <property type="match status" value="1"/>
</dbReference>
<name>A0AAN6VK68_9PEZI</name>
<dbReference type="InterPro" id="IPR000330">
    <property type="entry name" value="SNF2_N"/>
</dbReference>
<proteinExistence type="predicted"/>
<feature type="compositionally biased region" description="Basic residues" evidence="4">
    <location>
        <begin position="204"/>
        <end position="216"/>
    </location>
</feature>
<dbReference type="InterPro" id="IPR049730">
    <property type="entry name" value="SNF2/RAD54-like_C"/>
</dbReference>
<dbReference type="CDD" id="cd18793">
    <property type="entry name" value="SF2_C_SNF"/>
    <property type="match status" value="1"/>
</dbReference>
<feature type="compositionally biased region" description="Polar residues" evidence="4">
    <location>
        <begin position="225"/>
        <end position="234"/>
    </location>
</feature>
<keyword evidence="3" id="KW-0067">ATP-binding</keyword>
<feature type="region of interest" description="Disordered" evidence="4">
    <location>
        <begin position="90"/>
        <end position="271"/>
    </location>
</feature>
<dbReference type="SMART" id="SM00490">
    <property type="entry name" value="HELICc"/>
    <property type="match status" value="1"/>
</dbReference>
<evidence type="ECO:0000256" key="4">
    <source>
        <dbReference type="SAM" id="MobiDB-lite"/>
    </source>
</evidence>
<dbReference type="Proteomes" id="UP001302745">
    <property type="component" value="Unassembled WGS sequence"/>
</dbReference>
<feature type="compositionally biased region" description="Polar residues" evidence="4">
    <location>
        <begin position="1"/>
        <end position="12"/>
    </location>
</feature>
<keyword evidence="8" id="KW-1185">Reference proteome</keyword>
<feature type="region of interest" description="Disordered" evidence="4">
    <location>
        <begin position="1"/>
        <end position="64"/>
    </location>
</feature>
<evidence type="ECO:0000256" key="2">
    <source>
        <dbReference type="ARBA" id="ARBA00022801"/>
    </source>
</evidence>
<evidence type="ECO:0000313" key="7">
    <source>
        <dbReference type="EMBL" id="KAK4153073.1"/>
    </source>
</evidence>
<dbReference type="Pfam" id="PF00271">
    <property type="entry name" value="Helicase_C"/>
    <property type="match status" value="1"/>
</dbReference>
<dbReference type="Gene3D" id="3.40.50.10810">
    <property type="entry name" value="Tandem AAA-ATPase domain"/>
    <property type="match status" value="1"/>
</dbReference>
<evidence type="ECO:0000313" key="8">
    <source>
        <dbReference type="Proteomes" id="UP001302745"/>
    </source>
</evidence>
<dbReference type="PROSITE" id="PS51194">
    <property type="entry name" value="HELICASE_CTER"/>
    <property type="match status" value="1"/>
</dbReference>
<evidence type="ECO:0000256" key="3">
    <source>
        <dbReference type="ARBA" id="ARBA00022840"/>
    </source>
</evidence>